<dbReference type="InterPro" id="IPR000073">
    <property type="entry name" value="AB_hydrolase_1"/>
</dbReference>
<dbReference type="Gene3D" id="3.40.50.1820">
    <property type="entry name" value="alpha/beta hydrolase"/>
    <property type="match status" value="1"/>
</dbReference>
<dbReference type="AlphaFoldDB" id="A0AAV2LLZ7"/>
<feature type="domain" description="AB hydrolase-1" evidence="3">
    <location>
        <begin position="26"/>
        <end position="269"/>
    </location>
</feature>
<evidence type="ECO:0000313" key="4">
    <source>
        <dbReference type="EMBL" id="CAL1601556.1"/>
    </source>
</evidence>
<evidence type="ECO:0000256" key="1">
    <source>
        <dbReference type="ARBA" id="ARBA00008645"/>
    </source>
</evidence>
<name>A0AAV2LLZ7_KNICA</name>
<protein>
    <recommendedName>
        <fullName evidence="3">AB hydrolase-1 domain-containing protein</fullName>
    </recommendedName>
</protein>
<dbReference type="PRINTS" id="PR00111">
    <property type="entry name" value="ABHYDROLASE"/>
</dbReference>
<accession>A0AAV2LLZ7</accession>
<dbReference type="Pfam" id="PF00561">
    <property type="entry name" value="Abhydrolase_1"/>
    <property type="match status" value="1"/>
</dbReference>
<evidence type="ECO:0000259" key="3">
    <source>
        <dbReference type="Pfam" id="PF00561"/>
    </source>
</evidence>
<dbReference type="GO" id="GO:0016020">
    <property type="term" value="C:membrane"/>
    <property type="evidence" value="ECO:0007669"/>
    <property type="project" value="TreeGrafter"/>
</dbReference>
<dbReference type="EMBL" id="OZ035825">
    <property type="protein sequence ID" value="CAL1601556.1"/>
    <property type="molecule type" value="Genomic_DNA"/>
</dbReference>
<dbReference type="Proteomes" id="UP001497482">
    <property type="component" value="Chromosome 3"/>
</dbReference>
<keyword evidence="5" id="KW-1185">Reference proteome</keyword>
<dbReference type="InterPro" id="IPR050266">
    <property type="entry name" value="AB_hydrolase_sf"/>
</dbReference>
<proteinExistence type="inferred from homology"/>
<dbReference type="SUPFAM" id="SSF53474">
    <property type="entry name" value="alpha/beta-Hydrolases"/>
    <property type="match status" value="1"/>
</dbReference>
<comment type="similarity">
    <text evidence="1">Belongs to the AB hydrolase superfamily.</text>
</comment>
<reference evidence="4 5" key="1">
    <citation type="submission" date="2024-04" db="EMBL/GenBank/DDBJ databases">
        <authorList>
            <person name="Waldvogel A.-M."/>
            <person name="Schoenle A."/>
        </authorList>
    </citation>
    <scope>NUCLEOTIDE SEQUENCE [LARGE SCALE GENOMIC DNA]</scope>
</reference>
<dbReference type="InterPro" id="IPR029058">
    <property type="entry name" value="AB_hydrolase_fold"/>
</dbReference>
<organism evidence="4 5">
    <name type="scientific">Knipowitschia caucasica</name>
    <name type="common">Caucasian dwarf goby</name>
    <name type="synonym">Pomatoschistus caucasicus</name>
    <dbReference type="NCBI Taxonomy" id="637954"/>
    <lineage>
        <taxon>Eukaryota</taxon>
        <taxon>Metazoa</taxon>
        <taxon>Chordata</taxon>
        <taxon>Craniata</taxon>
        <taxon>Vertebrata</taxon>
        <taxon>Euteleostomi</taxon>
        <taxon>Actinopterygii</taxon>
        <taxon>Neopterygii</taxon>
        <taxon>Teleostei</taxon>
        <taxon>Neoteleostei</taxon>
        <taxon>Acanthomorphata</taxon>
        <taxon>Gobiaria</taxon>
        <taxon>Gobiiformes</taxon>
        <taxon>Gobioidei</taxon>
        <taxon>Gobiidae</taxon>
        <taxon>Gobiinae</taxon>
        <taxon>Knipowitschia</taxon>
    </lineage>
</organism>
<dbReference type="PANTHER" id="PTHR43798">
    <property type="entry name" value="MONOACYLGLYCEROL LIPASE"/>
    <property type="match status" value="1"/>
</dbReference>
<dbReference type="GO" id="GO:0016787">
    <property type="term" value="F:hydrolase activity"/>
    <property type="evidence" value="ECO:0007669"/>
    <property type="project" value="UniProtKB-KW"/>
</dbReference>
<evidence type="ECO:0000313" key="5">
    <source>
        <dbReference type="Proteomes" id="UP001497482"/>
    </source>
</evidence>
<evidence type="ECO:0000256" key="2">
    <source>
        <dbReference type="ARBA" id="ARBA00022801"/>
    </source>
</evidence>
<dbReference type="PANTHER" id="PTHR43798:SF14">
    <property type="entry name" value="SERINE HYDROLASE-LIKE PROTEIN DDB_G0286239"/>
    <property type="match status" value="1"/>
</dbReference>
<sequence length="292" mass="32767">MATTELRVQVPWGQIRGRVWGPRHGYPVLCLHGWADNCGSFNTLIPLLSKEFRYVAVDLAGHGLSSHHPPGVFYTLLSYVADVYRVIDYLQVTKLSIIGHSMGGHIAGMVSALFPEIVEALVLLDATQFVVTDLRQTTSKIRQGLDEIIRFEKTTKKDRVYTYAKALDRLLAANPLTKPSAQTLLERGLVSVEGGFAFSRDLRVNFKDVVRMSLEQSLEMHSNTKARVLVILAEQGYFKDTLSSKIKHFQERNHICVTVQGDHHVHLNNPQLIVSFISKFLQTNITSLSAKL</sequence>
<gene>
    <name evidence="4" type="ORF">KC01_LOCUS29497</name>
</gene>
<keyword evidence="2" id="KW-0378">Hydrolase</keyword>